<keyword evidence="3" id="KW-1185">Reference proteome</keyword>
<reference evidence="2" key="1">
    <citation type="submission" date="2021-06" db="EMBL/GenBank/DDBJ databases">
        <title>Updating the genus Pseudomonas: Description of 43 new species and partition of the Pseudomonas putida group.</title>
        <authorList>
            <person name="Girard L."/>
            <person name="Lood C."/>
            <person name="Vandamme P."/>
            <person name="Rokni-Zadeh H."/>
            <person name="Van Noort V."/>
            <person name="Hofte M."/>
            <person name="Lavigne R."/>
            <person name="De Mot R."/>
        </authorList>
    </citation>
    <scope>NUCLEOTIDE SEQUENCE</scope>
    <source>
        <strain evidence="2">SWRI79</strain>
    </source>
</reference>
<evidence type="ECO:0000313" key="2">
    <source>
        <dbReference type="EMBL" id="MBV4467221.1"/>
    </source>
</evidence>
<evidence type="ECO:0000256" key="1">
    <source>
        <dbReference type="SAM" id="SignalP"/>
    </source>
</evidence>
<proteinExistence type="predicted"/>
<accession>A0ABS6Q3D5</accession>
<name>A0ABS6Q3D5_9PSED</name>
<organism evidence="2 3">
    <name type="scientific">Pseudomonas farris</name>
    <dbReference type="NCBI Taxonomy" id="2841207"/>
    <lineage>
        <taxon>Bacteria</taxon>
        <taxon>Pseudomonadati</taxon>
        <taxon>Pseudomonadota</taxon>
        <taxon>Gammaproteobacteria</taxon>
        <taxon>Pseudomonadales</taxon>
        <taxon>Pseudomonadaceae</taxon>
        <taxon>Pseudomonas</taxon>
    </lineage>
</organism>
<feature type="signal peptide" evidence="1">
    <location>
        <begin position="1"/>
        <end position="19"/>
    </location>
</feature>
<feature type="chain" id="PRO_5045914500" description="Lipoprotein" evidence="1">
    <location>
        <begin position="20"/>
        <end position="179"/>
    </location>
</feature>
<keyword evidence="1" id="KW-0732">Signal</keyword>
<evidence type="ECO:0008006" key="4">
    <source>
        <dbReference type="Google" id="ProtNLM"/>
    </source>
</evidence>
<evidence type="ECO:0000313" key="3">
    <source>
        <dbReference type="Proteomes" id="UP000886900"/>
    </source>
</evidence>
<dbReference type="RefSeq" id="WP_217858770.1">
    <property type="nucleotide sequence ID" value="NZ_JAHSTV010000019.1"/>
</dbReference>
<dbReference type="EMBL" id="JAHSTV010000019">
    <property type="protein sequence ID" value="MBV4467221.1"/>
    <property type="molecule type" value="Genomic_DNA"/>
</dbReference>
<comment type="caution">
    <text evidence="2">The sequence shown here is derived from an EMBL/GenBank/DDBJ whole genome shotgun (WGS) entry which is preliminary data.</text>
</comment>
<gene>
    <name evidence="2" type="ORF">KVG95_28305</name>
</gene>
<sequence length="179" mass="19651">MKLLKDVSMRIAPSLFTFALVASQLNGCASPSTPHNSYLSTGQSVVSDRADMDFKDGNVYFKALDNKSSAAQFSESLNACVQFQVASYQKNGQGVQVLRSLGYSEAQIINDGTRLCMESKGWALYKVINSQVQRVNQREASYASMSEPVLKSARDLVTSQRAWYLKNAPHVLAVGDLVQ</sequence>
<protein>
    <recommendedName>
        <fullName evidence="4">Lipoprotein</fullName>
    </recommendedName>
</protein>
<dbReference type="Proteomes" id="UP000886900">
    <property type="component" value="Unassembled WGS sequence"/>
</dbReference>